<accession>A0A1E7Z779</accession>
<dbReference type="InterPro" id="IPR020904">
    <property type="entry name" value="Sc_DH/Rdtase_CS"/>
</dbReference>
<evidence type="ECO:0000256" key="3">
    <source>
        <dbReference type="SAM" id="Coils"/>
    </source>
</evidence>
<dbReference type="CDD" id="cd05233">
    <property type="entry name" value="SDR_c"/>
    <property type="match status" value="1"/>
</dbReference>
<dbReference type="PANTHER" id="PTHR42901:SF1">
    <property type="entry name" value="ALCOHOL DEHYDROGENASE"/>
    <property type="match status" value="1"/>
</dbReference>
<dbReference type="EMBL" id="MDHN01000040">
    <property type="protein sequence ID" value="OFC69386.1"/>
    <property type="molecule type" value="Genomic_DNA"/>
</dbReference>
<dbReference type="RefSeq" id="WP_070126832.1">
    <property type="nucleotide sequence ID" value="NZ_MDHN01000040.1"/>
</dbReference>
<dbReference type="PANTHER" id="PTHR42901">
    <property type="entry name" value="ALCOHOL DEHYDROGENASE"/>
    <property type="match status" value="1"/>
</dbReference>
<dbReference type="InterPro" id="IPR002347">
    <property type="entry name" value="SDR_fam"/>
</dbReference>
<comment type="caution">
    <text evidence="5">The sequence shown here is derived from an EMBL/GenBank/DDBJ whole genome shotgun (WGS) entry which is preliminary data.</text>
</comment>
<dbReference type="SUPFAM" id="SSF51735">
    <property type="entry name" value="NAD(P)-binding Rossmann-fold domains"/>
    <property type="match status" value="1"/>
</dbReference>
<evidence type="ECO:0000313" key="6">
    <source>
        <dbReference type="Proteomes" id="UP000175691"/>
    </source>
</evidence>
<organism evidence="5 6">
    <name type="scientific">Alteromonas confluentis</name>
    <dbReference type="NCBI Taxonomy" id="1656094"/>
    <lineage>
        <taxon>Bacteria</taxon>
        <taxon>Pseudomonadati</taxon>
        <taxon>Pseudomonadota</taxon>
        <taxon>Gammaproteobacteria</taxon>
        <taxon>Alteromonadales</taxon>
        <taxon>Alteromonadaceae</taxon>
        <taxon>Alteromonas/Salinimonas group</taxon>
        <taxon>Alteromonas</taxon>
    </lineage>
</organism>
<dbReference type="OrthoDB" id="9808814at2"/>
<keyword evidence="2" id="KW-0560">Oxidoreductase</keyword>
<dbReference type="PIRSF" id="PIRSF000126">
    <property type="entry name" value="11-beta-HSD1"/>
    <property type="match status" value="1"/>
</dbReference>
<evidence type="ECO:0000256" key="2">
    <source>
        <dbReference type="ARBA" id="ARBA00023002"/>
    </source>
</evidence>
<evidence type="ECO:0000256" key="4">
    <source>
        <dbReference type="SAM" id="MobiDB-lite"/>
    </source>
</evidence>
<proteinExistence type="inferred from homology"/>
<feature type="region of interest" description="Disordered" evidence="4">
    <location>
        <begin position="247"/>
        <end position="267"/>
    </location>
</feature>
<keyword evidence="3" id="KW-0175">Coiled coil</keyword>
<gene>
    <name evidence="5" type="ORF">BFC18_18400</name>
</gene>
<dbReference type="STRING" id="1656094.BFC18_18400"/>
<dbReference type="Proteomes" id="UP000175691">
    <property type="component" value="Unassembled WGS sequence"/>
</dbReference>
<reference evidence="5 6" key="1">
    <citation type="submission" date="2016-08" db="EMBL/GenBank/DDBJ databases">
        <authorList>
            <person name="Seilhamer J.J."/>
        </authorList>
    </citation>
    <scope>NUCLEOTIDE SEQUENCE [LARGE SCALE GENOMIC DNA]</scope>
    <source>
        <strain evidence="5 6">KCTC 42603</strain>
    </source>
</reference>
<dbReference type="AlphaFoldDB" id="A0A1E7Z779"/>
<feature type="coiled-coil region" evidence="3">
    <location>
        <begin position="34"/>
        <end position="88"/>
    </location>
</feature>
<dbReference type="PRINTS" id="PR00081">
    <property type="entry name" value="GDHRDH"/>
</dbReference>
<dbReference type="GO" id="GO:0016491">
    <property type="term" value="F:oxidoreductase activity"/>
    <property type="evidence" value="ECO:0007669"/>
    <property type="project" value="UniProtKB-KW"/>
</dbReference>
<sequence length="267" mass="29196">MTQKYTALITGTTNGIGYELAKIFAANNFDIISVARNEDKLKKLENELAEFGCRVHSIPTDLSSYEEIKSLKARVNELNVEIHSLVINAGQGLGGKFIGGTSLEKELSLIRLNVDSVVHMAKIFIPGMIKQGHGDVLMTSSVSGTTPIPYEAVYGASKAFVNSLFWAIRNEINGSPLHMTLLLPGATETNFFKNAGQASTQVGSGNKADPADVAKRAWYALSSRHEVVYGDDDAEWEGEVLNRNLSESQKAQRHRIISEPENNTVKE</sequence>
<dbReference type="Pfam" id="PF00106">
    <property type="entry name" value="adh_short"/>
    <property type="match status" value="1"/>
</dbReference>
<keyword evidence="6" id="KW-1185">Reference proteome</keyword>
<evidence type="ECO:0000313" key="5">
    <source>
        <dbReference type="EMBL" id="OFC69386.1"/>
    </source>
</evidence>
<dbReference type="InterPro" id="IPR036291">
    <property type="entry name" value="NAD(P)-bd_dom_sf"/>
</dbReference>
<dbReference type="PROSITE" id="PS00061">
    <property type="entry name" value="ADH_SHORT"/>
    <property type="match status" value="1"/>
</dbReference>
<comment type="similarity">
    <text evidence="1">Belongs to the short-chain dehydrogenases/reductases (SDR) family.</text>
</comment>
<evidence type="ECO:0000256" key="1">
    <source>
        <dbReference type="ARBA" id="ARBA00006484"/>
    </source>
</evidence>
<dbReference type="Gene3D" id="3.40.50.720">
    <property type="entry name" value="NAD(P)-binding Rossmann-like Domain"/>
    <property type="match status" value="1"/>
</dbReference>
<protein>
    <submittedName>
        <fullName evidence="5">Short-chain dehydrogenase</fullName>
    </submittedName>
</protein>
<name>A0A1E7Z779_9ALTE</name>